<dbReference type="EMBL" id="JATAAI010000016">
    <property type="protein sequence ID" value="KAK1740002.1"/>
    <property type="molecule type" value="Genomic_DNA"/>
</dbReference>
<dbReference type="SUPFAM" id="SSF51161">
    <property type="entry name" value="Trimeric LpxA-like enzymes"/>
    <property type="match status" value="1"/>
</dbReference>
<comment type="caution">
    <text evidence="1">The sequence shown here is derived from an EMBL/GenBank/DDBJ whole genome shotgun (WGS) entry which is preliminary data.</text>
</comment>
<dbReference type="Gene3D" id="2.160.10.10">
    <property type="entry name" value="Hexapeptide repeat proteins"/>
    <property type="match status" value="1"/>
</dbReference>
<dbReference type="CDD" id="cd04645">
    <property type="entry name" value="LbH_gamma_CA_like"/>
    <property type="match status" value="1"/>
</dbReference>
<dbReference type="PANTHER" id="PTHR13061:SF29">
    <property type="entry name" value="GAMMA CARBONIC ANHYDRASE-LIKE 1, MITOCHONDRIAL-RELATED"/>
    <property type="match status" value="1"/>
</dbReference>
<keyword evidence="1" id="KW-0456">Lyase</keyword>
<reference evidence="1" key="1">
    <citation type="submission" date="2023-06" db="EMBL/GenBank/DDBJ databases">
        <title>Survivors Of The Sea: Transcriptome response of Skeletonema marinoi to long-term dormancy.</title>
        <authorList>
            <person name="Pinder M.I.M."/>
            <person name="Kourtchenko O."/>
            <person name="Robertson E.K."/>
            <person name="Larsson T."/>
            <person name="Maumus F."/>
            <person name="Osuna-Cruz C.M."/>
            <person name="Vancaester E."/>
            <person name="Stenow R."/>
            <person name="Vandepoele K."/>
            <person name="Ploug H."/>
            <person name="Bruchert V."/>
            <person name="Godhe A."/>
            <person name="Topel M."/>
        </authorList>
    </citation>
    <scope>NUCLEOTIDE SEQUENCE</scope>
    <source>
        <strain evidence="1">R05AC</strain>
    </source>
</reference>
<dbReference type="EC" id="4.2.1.-" evidence="1"/>
<accession>A0AAD8Y6L7</accession>
<sequence length="180" mass="19140">MKGVYTLGNYVPQIASSCWVAPNAAIIGNVILEESCSVWFSATIRGDNKEAITIGPRTNVQDNSVLHADAKVPLTIGKDVTIGHQAMLHGCTIGDNSLIGIGATERIASLGTLLIPENKTIPDNSLVVGSPGKVIRKLSEEQVQGLKESADHYVKNAGWFKAELKPMDDDEAGGFTPSKL</sequence>
<gene>
    <name evidence="1" type="ORF">QTG54_008952</name>
</gene>
<dbReference type="Proteomes" id="UP001224775">
    <property type="component" value="Unassembled WGS sequence"/>
</dbReference>
<name>A0AAD8Y6L7_9STRA</name>
<keyword evidence="2" id="KW-1185">Reference proteome</keyword>
<dbReference type="PANTHER" id="PTHR13061">
    <property type="entry name" value="DYNACTIN SUBUNIT P25"/>
    <property type="match status" value="1"/>
</dbReference>
<dbReference type="AlphaFoldDB" id="A0AAD8Y6L7"/>
<evidence type="ECO:0000313" key="2">
    <source>
        <dbReference type="Proteomes" id="UP001224775"/>
    </source>
</evidence>
<dbReference type="InterPro" id="IPR011004">
    <property type="entry name" value="Trimer_LpxA-like_sf"/>
</dbReference>
<dbReference type="InterPro" id="IPR001451">
    <property type="entry name" value="Hexapep"/>
</dbReference>
<protein>
    <submittedName>
        <fullName evidence="1">Gamma carbonic anhydrase family protein</fullName>
        <ecNumber evidence="1">4.2.1.-</ecNumber>
    </submittedName>
</protein>
<dbReference type="InterPro" id="IPR050484">
    <property type="entry name" value="Transf_Hexapept/Carb_Anhydrase"/>
</dbReference>
<evidence type="ECO:0000313" key="1">
    <source>
        <dbReference type="EMBL" id="KAK1740002.1"/>
    </source>
</evidence>
<dbReference type="Pfam" id="PF00132">
    <property type="entry name" value="Hexapep"/>
    <property type="match status" value="1"/>
</dbReference>
<dbReference type="GO" id="GO:0016829">
    <property type="term" value="F:lyase activity"/>
    <property type="evidence" value="ECO:0007669"/>
    <property type="project" value="UniProtKB-KW"/>
</dbReference>
<dbReference type="InterPro" id="IPR047324">
    <property type="entry name" value="LbH_gamma_CA-like"/>
</dbReference>
<dbReference type="PROSITE" id="PS51257">
    <property type="entry name" value="PROKAR_LIPOPROTEIN"/>
    <property type="match status" value="1"/>
</dbReference>
<proteinExistence type="predicted"/>
<organism evidence="1 2">
    <name type="scientific">Skeletonema marinoi</name>
    <dbReference type="NCBI Taxonomy" id="267567"/>
    <lineage>
        <taxon>Eukaryota</taxon>
        <taxon>Sar</taxon>
        <taxon>Stramenopiles</taxon>
        <taxon>Ochrophyta</taxon>
        <taxon>Bacillariophyta</taxon>
        <taxon>Coscinodiscophyceae</taxon>
        <taxon>Thalassiosirophycidae</taxon>
        <taxon>Thalassiosirales</taxon>
        <taxon>Skeletonemataceae</taxon>
        <taxon>Skeletonema</taxon>
        <taxon>Skeletonema marinoi-dohrnii complex</taxon>
    </lineage>
</organism>